<accession>A0A2Z5GBV2</accession>
<keyword evidence="1" id="KW-0614">Plasmid</keyword>
<dbReference type="KEGG" id="abas:ACPOL_7210"/>
<keyword evidence="2" id="KW-1185">Reference proteome</keyword>
<reference evidence="1 2" key="1">
    <citation type="journal article" date="2018" name="Front. Microbiol.">
        <title>Hydrolytic Capabilities as a Key to Environmental Success: Chitinolytic and Cellulolytic Acidobacteria From Acidic Sub-arctic Soils and Boreal Peatlands.</title>
        <authorList>
            <person name="Belova S.E."/>
            <person name="Ravin N.V."/>
            <person name="Pankratov T.A."/>
            <person name="Rakitin A.L."/>
            <person name="Ivanova A.A."/>
            <person name="Beletsky A.V."/>
            <person name="Mardanov A.V."/>
            <person name="Sinninghe Damste J.S."/>
            <person name="Dedysh S.N."/>
        </authorList>
    </citation>
    <scope>NUCLEOTIDE SEQUENCE [LARGE SCALE GENOMIC DNA]</scope>
    <source>
        <strain evidence="1 2">SBC82</strain>
        <plasmid evidence="2">pacpol3</plasmid>
    </source>
</reference>
<protein>
    <submittedName>
        <fullName evidence="1">Uncharacterized protein</fullName>
    </submittedName>
</protein>
<geneLocation type="plasmid" evidence="2">
    <name>pacpol3</name>
</geneLocation>
<organism evidence="1 2">
    <name type="scientific">Acidisarcina polymorpha</name>
    <dbReference type="NCBI Taxonomy" id="2211140"/>
    <lineage>
        <taxon>Bacteria</taxon>
        <taxon>Pseudomonadati</taxon>
        <taxon>Acidobacteriota</taxon>
        <taxon>Terriglobia</taxon>
        <taxon>Terriglobales</taxon>
        <taxon>Acidobacteriaceae</taxon>
        <taxon>Acidisarcina</taxon>
    </lineage>
</organism>
<gene>
    <name evidence="1" type="ORF">ACPOL_7210</name>
</gene>
<proteinExistence type="predicted"/>
<sequence length="49" mass="5634">MLFLKRAKESSEFTVNWAALAPVNEQLHGDQDAWLLWVRKQAKAIAHTN</sequence>
<dbReference type="AlphaFoldDB" id="A0A2Z5GBV2"/>
<dbReference type="EMBL" id="CP030844">
    <property type="protein sequence ID" value="AXC16400.1"/>
    <property type="molecule type" value="Genomic_DNA"/>
</dbReference>
<dbReference type="Proteomes" id="UP000253606">
    <property type="component" value="Plasmid pACPOL3"/>
</dbReference>
<evidence type="ECO:0000313" key="2">
    <source>
        <dbReference type="Proteomes" id="UP000253606"/>
    </source>
</evidence>
<name>A0A2Z5GBV2_9BACT</name>
<evidence type="ECO:0000313" key="1">
    <source>
        <dbReference type="EMBL" id="AXC16400.1"/>
    </source>
</evidence>